<keyword evidence="2" id="KW-1185">Reference proteome</keyword>
<dbReference type="Proteomes" id="UP000689195">
    <property type="component" value="Unassembled WGS sequence"/>
</dbReference>
<organism evidence="1 2">
    <name type="scientific">Paramecium pentaurelia</name>
    <dbReference type="NCBI Taxonomy" id="43138"/>
    <lineage>
        <taxon>Eukaryota</taxon>
        <taxon>Sar</taxon>
        <taxon>Alveolata</taxon>
        <taxon>Ciliophora</taxon>
        <taxon>Intramacronucleata</taxon>
        <taxon>Oligohymenophorea</taxon>
        <taxon>Peniculida</taxon>
        <taxon>Parameciidae</taxon>
        <taxon>Paramecium</taxon>
    </lineage>
</organism>
<evidence type="ECO:0000313" key="2">
    <source>
        <dbReference type="Proteomes" id="UP000689195"/>
    </source>
</evidence>
<dbReference type="AlphaFoldDB" id="A0A8S1YI02"/>
<reference evidence="1" key="1">
    <citation type="submission" date="2021-01" db="EMBL/GenBank/DDBJ databases">
        <authorList>
            <consortium name="Genoscope - CEA"/>
            <person name="William W."/>
        </authorList>
    </citation>
    <scope>NUCLEOTIDE SEQUENCE</scope>
</reference>
<gene>
    <name evidence="1" type="ORF">PPENT_87.1.T1810004</name>
</gene>
<proteinExistence type="predicted"/>
<accession>A0A8S1YI02</accession>
<comment type="caution">
    <text evidence="1">The sequence shown here is derived from an EMBL/GenBank/DDBJ whole genome shotgun (WGS) entry which is preliminary data.</text>
</comment>
<protein>
    <submittedName>
        <fullName evidence="1">Uncharacterized protein</fullName>
    </submittedName>
</protein>
<name>A0A8S1YI02_9CILI</name>
<dbReference type="EMBL" id="CAJJDO010000181">
    <property type="protein sequence ID" value="CAD8213560.1"/>
    <property type="molecule type" value="Genomic_DNA"/>
</dbReference>
<evidence type="ECO:0000313" key="1">
    <source>
        <dbReference type="EMBL" id="CAD8213560.1"/>
    </source>
</evidence>
<sequence>MRCLIKKTRYLLIIILQEIAEKQQPKTNYLLFLQMQMKLLKKLHYSKFVFDIIFLLNQKLVTIKIRINSIKFSTFNFTNKREIFIKGIKNGAQNCLQELHDYDCYDKPKFSTLKMQLNPLRHLNMKKIGMIILNTQRNSIHKIPPKYINMLMI</sequence>